<evidence type="ECO:0008006" key="4">
    <source>
        <dbReference type="Google" id="ProtNLM"/>
    </source>
</evidence>
<feature type="region of interest" description="Disordered" evidence="1">
    <location>
        <begin position="228"/>
        <end position="256"/>
    </location>
</feature>
<evidence type="ECO:0000256" key="1">
    <source>
        <dbReference type="SAM" id="MobiDB-lite"/>
    </source>
</evidence>
<protein>
    <recommendedName>
        <fullName evidence="4">DUF3370 domain-containing protein</fullName>
    </recommendedName>
</protein>
<organism evidence="2 3">
    <name type="scientific">Prochlorothrix hollandica PCC 9006 = CALU 1027</name>
    <dbReference type="NCBI Taxonomy" id="317619"/>
    <lineage>
        <taxon>Bacteria</taxon>
        <taxon>Bacillati</taxon>
        <taxon>Cyanobacteriota</taxon>
        <taxon>Cyanophyceae</taxon>
        <taxon>Prochlorotrichales</taxon>
        <taxon>Prochlorotrichaceae</taxon>
        <taxon>Prochlorothrix</taxon>
    </lineage>
</organism>
<dbReference type="Pfam" id="PF11850">
    <property type="entry name" value="DUF3370"/>
    <property type="match status" value="1"/>
</dbReference>
<dbReference type="InterPro" id="IPR021801">
    <property type="entry name" value="DUF3370"/>
</dbReference>
<sequence length="479" mass="51954">MMIWSLWLPLPLNLPLNLPLTLAQVAPEPPEIIRMQEVRPLPGQINTVPVFNSNSPELVLNEGILLSTLSPQGKQQPEAHLDVTFNGYFDLFGHHIAKADPPEDLRTLYWGVLLHNPSPQAVTVDLLQGYSYLSQPDAPFITLPAWVENPLGTIFAGPGSRVTGAMLRGDRPPSDFPAQVMVPPQGDAMLLTLPIPVRGLDSPINGRSTLLKLRSNGPVQMASLAQFAKTPGTGDNSNTNTSLNADTNLDSQPEIPPSLEDWQALAQTGALSTPRDRVPTPLDSTSGAIIYSRVAGVALGSQWQAELTDANSQDLTVPTPGTAFSYGISLLHGGTLGTGQVQSGTMVARYPDTAYQAHGNYGVEYNLTLPLVNPSGSPRTVTLALETPIKENTLSQGGIRFFESPPNRIFYRGTVRVRYTDDRRLPQTRYVHLVERRGEQGIPLVTLNLAPGDRRLVNVTLLYAPDSTPPQVLTVQTLE</sequence>
<evidence type="ECO:0000313" key="2">
    <source>
        <dbReference type="EMBL" id="KKI98617.1"/>
    </source>
</evidence>
<name>A0A0M2PU16_PROHO</name>
<accession>A0A0M2PU16</accession>
<feature type="compositionally biased region" description="Polar residues" evidence="1">
    <location>
        <begin position="233"/>
        <end position="251"/>
    </location>
</feature>
<dbReference type="EMBL" id="AJTX02000007">
    <property type="protein sequence ID" value="KKI98617.1"/>
    <property type="molecule type" value="Genomic_DNA"/>
</dbReference>
<dbReference type="STRING" id="317619.GCA_000332315_01535"/>
<dbReference type="eggNOG" id="COG1749">
    <property type="taxonomic scope" value="Bacteria"/>
</dbReference>
<gene>
    <name evidence="2" type="ORF">PROH_17195</name>
</gene>
<dbReference type="Proteomes" id="UP000034681">
    <property type="component" value="Unassembled WGS sequence"/>
</dbReference>
<evidence type="ECO:0000313" key="3">
    <source>
        <dbReference type="Proteomes" id="UP000034681"/>
    </source>
</evidence>
<dbReference type="RefSeq" id="WP_017712061.1">
    <property type="nucleotide sequence ID" value="NZ_KB235936.1"/>
</dbReference>
<comment type="caution">
    <text evidence="2">The sequence shown here is derived from an EMBL/GenBank/DDBJ whole genome shotgun (WGS) entry which is preliminary data.</text>
</comment>
<reference evidence="2" key="1">
    <citation type="submission" date="2012-04" db="EMBL/GenBank/DDBJ databases">
        <authorList>
            <person name="Borisov I.G."/>
            <person name="Ivanikova N.V."/>
            <person name="Pinevich A.V."/>
        </authorList>
    </citation>
    <scope>NUCLEOTIDE SEQUENCE</scope>
    <source>
        <strain evidence="2">CALU 1027</strain>
    </source>
</reference>
<dbReference type="AlphaFoldDB" id="A0A0M2PU16"/>
<keyword evidence="3" id="KW-1185">Reference proteome</keyword>
<proteinExistence type="predicted"/>